<evidence type="ECO:0000313" key="1">
    <source>
        <dbReference type="EMBL" id="TFK25214.1"/>
    </source>
</evidence>
<keyword evidence="2" id="KW-1185">Reference proteome</keyword>
<evidence type="ECO:0000313" key="2">
    <source>
        <dbReference type="Proteomes" id="UP000307440"/>
    </source>
</evidence>
<sequence length="96" mass="10575">MKLPFALNLLPVCIQESHLATSRLVLSPCSLSNTEYDHGNAFAKLTLATIYDRGLLWDFSLSHLLHLLDESPPGTAMHCIASLFQLSNLNPATILQ</sequence>
<reference evidence="1 2" key="1">
    <citation type="journal article" date="2019" name="Nat. Ecol. Evol.">
        <title>Megaphylogeny resolves global patterns of mushroom evolution.</title>
        <authorList>
            <person name="Varga T."/>
            <person name="Krizsan K."/>
            <person name="Foldi C."/>
            <person name="Dima B."/>
            <person name="Sanchez-Garcia M."/>
            <person name="Sanchez-Ramirez S."/>
            <person name="Szollosi G.J."/>
            <person name="Szarkandi J.G."/>
            <person name="Papp V."/>
            <person name="Albert L."/>
            <person name="Andreopoulos W."/>
            <person name="Angelini C."/>
            <person name="Antonin V."/>
            <person name="Barry K.W."/>
            <person name="Bougher N.L."/>
            <person name="Buchanan P."/>
            <person name="Buyck B."/>
            <person name="Bense V."/>
            <person name="Catcheside P."/>
            <person name="Chovatia M."/>
            <person name="Cooper J."/>
            <person name="Damon W."/>
            <person name="Desjardin D."/>
            <person name="Finy P."/>
            <person name="Geml J."/>
            <person name="Haridas S."/>
            <person name="Hughes K."/>
            <person name="Justo A."/>
            <person name="Karasinski D."/>
            <person name="Kautmanova I."/>
            <person name="Kiss B."/>
            <person name="Kocsube S."/>
            <person name="Kotiranta H."/>
            <person name="LaButti K.M."/>
            <person name="Lechner B.E."/>
            <person name="Liimatainen K."/>
            <person name="Lipzen A."/>
            <person name="Lukacs Z."/>
            <person name="Mihaltcheva S."/>
            <person name="Morgado L.N."/>
            <person name="Niskanen T."/>
            <person name="Noordeloos M.E."/>
            <person name="Ohm R.A."/>
            <person name="Ortiz-Santana B."/>
            <person name="Ovrebo C."/>
            <person name="Racz N."/>
            <person name="Riley R."/>
            <person name="Savchenko A."/>
            <person name="Shiryaev A."/>
            <person name="Soop K."/>
            <person name="Spirin V."/>
            <person name="Szebenyi C."/>
            <person name="Tomsovsky M."/>
            <person name="Tulloss R.E."/>
            <person name="Uehling J."/>
            <person name="Grigoriev I.V."/>
            <person name="Vagvolgyi C."/>
            <person name="Papp T."/>
            <person name="Martin F.M."/>
            <person name="Miettinen O."/>
            <person name="Hibbett D.S."/>
            <person name="Nagy L.G."/>
        </authorList>
    </citation>
    <scope>NUCLEOTIDE SEQUENCE [LARGE SCALE GENOMIC DNA]</scope>
    <source>
        <strain evidence="1 2">CBS 121175</strain>
    </source>
</reference>
<protein>
    <submittedName>
        <fullName evidence="1">Uncharacterized protein</fullName>
    </submittedName>
</protein>
<dbReference type="Proteomes" id="UP000307440">
    <property type="component" value="Unassembled WGS sequence"/>
</dbReference>
<gene>
    <name evidence="1" type="ORF">FA15DRAFT_369312</name>
</gene>
<name>A0A5C3KXS8_COPMA</name>
<accession>A0A5C3KXS8</accession>
<dbReference type="EMBL" id="ML210189">
    <property type="protein sequence ID" value="TFK25214.1"/>
    <property type="molecule type" value="Genomic_DNA"/>
</dbReference>
<organism evidence="1 2">
    <name type="scientific">Coprinopsis marcescibilis</name>
    <name type="common">Agaric fungus</name>
    <name type="synonym">Psathyrella marcescibilis</name>
    <dbReference type="NCBI Taxonomy" id="230819"/>
    <lineage>
        <taxon>Eukaryota</taxon>
        <taxon>Fungi</taxon>
        <taxon>Dikarya</taxon>
        <taxon>Basidiomycota</taxon>
        <taxon>Agaricomycotina</taxon>
        <taxon>Agaricomycetes</taxon>
        <taxon>Agaricomycetidae</taxon>
        <taxon>Agaricales</taxon>
        <taxon>Agaricineae</taxon>
        <taxon>Psathyrellaceae</taxon>
        <taxon>Coprinopsis</taxon>
    </lineage>
</organism>
<proteinExistence type="predicted"/>
<dbReference type="AlphaFoldDB" id="A0A5C3KXS8"/>